<dbReference type="RefSeq" id="WP_114396724.1">
    <property type="nucleotide sequence ID" value="NZ_QEIM01000016.1"/>
</dbReference>
<dbReference type="EMBL" id="QEIN01000017">
    <property type="protein sequence ID" value="RCV61593.1"/>
    <property type="molecule type" value="Genomic_DNA"/>
</dbReference>
<accession>A0A368TAF4</accession>
<sequence>MAEESAEDAARRLVEEGRQPLRDREAAKLGVDPSDTVALAAAVSAAAAGERAERARRGPSGRRLRCANAGASTAFPVSAPDAEVALASAPTRRRARGRI</sequence>
<comment type="caution">
    <text evidence="2">The sequence shown here is derived from an EMBL/GenBank/DDBJ whole genome shotgun (WGS) entry which is preliminary data.</text>
</comment>
<name>A0A368TAF4_9ACTN</name>
<protein>
    <submittedName>
        <fullName evidence="2">Uncharacterized protein</fullName>
    </submittedName>
</protein>
<keyword evidence="3" id="KW-1185">Reference proteome</keyword>
<feature type="compositionally biased region" description="Basic and acidic residues" evidence="1">
    <location>
        <begin position="8"/>
        <end position="27"/>
    </location>
</feature>
<evidence type="ECO:0000313" key="2">
    <source>
        <dbReference type="EMBL" id="RCV61593.1"/>
    </source>
</evidence>
<gene>
    <name evidence="2" type="ORF">DEF24_03890</name>
</gene>
<feature type="region of interest" description="Disordered" evidence="1">
    <location>
        <begin position="1"/>
        <end position="33"/>
    </location>
</feature>
<evidence type="ECO:0000256" key="1">
    <source>
        <dbReference type="SAM" id="MobiDB-lite"/>
    </source>
</evidence>
<dbReference type="AlphaFoldDB" id="A0A368TAF4"/>
<dbReference type="Proteomes" id="UP000253318">
    <property type="component" value="Unassembled WGS sequence"/>
</dbReference>
<evidence type="ECO:0000313" key="3">
    <source>
        <dbReference type="Proteomes" id="UP000253318"/>
    </source>
</evidence>
<organism evidence="2 3">
    <name type="scientific">Marinitenerispora sediminis</name>
    <dbReference type="NCBI Taxonomy" id="1931232"/>
    <lineage>
        <taxon>Bacteria</taxon>
        <taxon>Bacillati</taxon>
        <taxon>Actinomycetota</taxon>
        <taxon>Actinomycetes</taxon>
        <taxon>Streptosporangiales</taxon>
        <taxon>Nocardiopsidaceae</taxon>
        <taxon>Marinitenerispora</taxon>
    </lineage>
</organism>
<reference evidence="2 3" key="1">
    <citation type="submission" date="2018-04" db="EMBL/GenBank/DDBJ databases">
        <title>Novel actinobacteria from marine sediment.</title>
        <authorList>
            <person name="Ng Z.Y."/>
            <person name="Tan G.Y.A."/>
        </authorList>
    </citation>
    <scope>NUCLEOTIDE SEQUENCE [LARGE SCALE GENOMIC DNA]</scope>
    <source>
        <strain evidence="2 3">TPS81</strain>
    </source>
</reference>
<proteinExistence type="predicted"/>